<accession>A0A0C9VQT6</accession>
<dbReference type="InterPro" id="IPR045338">
    <property type="entry name" value="DUF6535"/>
</dbReference>
<sequence>MHESEYFSKGNSGLKPQFWTTYGRIAKQTDEEFLDRYNGDLDVQLIFAGLFSAVSSTFIVDMGTALQPDPSGTTNALLTFLIEAGYNKSVPPQLITTPAAAVAGPQSFVIWTQGLAFTSLCLSLLAAFAAVLGKQW</sequence>
<name>A0A0C9VQT6_SPHS4</name>
<feature type="transmembrane region" description="Helical" evidence="1">
    <location>
        <begin position="108"/>
        <end position="132"/>
    </location>
</feature>
<gene>
    <name evidence="3" type="ORF">M422DRAFT_167890</name>
</gene>
<evidence type="ECO:0000259" key="2">
    <source>
        <dbReference type="Pfam" id="PF20153"/>
    </source>
</evidence>
<feature type="non-terminal residue" evidence="3">
    <location>
        <position position="136"/>
    </location>
</feature>
<organism evidence="3 4">
    <name type="scientific">Sphaerobolus stellatus (strain SS14)</name>
    <dbReference type="NCBI Taxonomy" id="990650"/>
    <lineage>
        <taxon>Eukaryota</taxon>
        <taxon>Fungi</taxon>
        <taxon>Dikarya</taxon>
        <taxon>Basidiomycota</taxon>
        <taxon>Agaricomycotina</taxon>
        <taxon>Agaricomycetes</taxon>
        <taxon>Phallomycetidae</taxon>
        <taxon>Geastrales</taxon>
        <taxon>Sphaerobolaceae</taxon>
        <taxon>Sphaerobolus</taxon>
    </lineage>
</organism>
<protein>
    <submittedName>
        <fullName evidence="3">Unplaced genomic scaffold SPHSTscaffold_41, whole genome shotgun sequence</fullName>
    </submittedName>
</protein>
<feature type="domain" description="DUF6535" evidence="2">
    <location>
        <begin position="19"/>
        <end position="136"/>
    </location>
</feature>
<proteinExistence type="predicted"/>
<keyword evidence="1" id="KW-0812">Transmembrane</keyword>
<dbReference type="Proteomes" id="UP000054279">
    <property type="component" value="Unassembled WGS sequence"/>
</dbReference>
<evidence type="ECO:0000313" key="4">
    <source>
        <dbReference type="Proteomes" id="UP000054279"/>
    </source>
</evidence>
<keyword evidence="4" id="KW-1185">Reference proteome</keyword>
<dbReference type="EMBL" id="KN837116">
    <property type="protein sequence ID" value="KIJ44702.1"/>
    <property type="molecule type" value="Genomic_DNA"/>
</dbReference>
<dbReference type="AlphaFoldDB" id="A0A0C9VQT6"/>
<feature type="transmembrane region" description="Helical" evidence="1">
    <location>
        <begin position="45"/>
        <end position="66"/>
    </location>
</feature>
<dbReference type="OrthoDB" id="3235960at2759"/>
<dbReference type="Pfam" id="PF20153">
    <property type="entry name" value="DUF6535"/>
    <property type="match status" value="1"/>
</dbReference>
<evidence type="ECO:0000313" key="3">
    <source>
        <dbReference type="EMBL" id="KIJ44702.1"/>
    </source>
</evidence>
<evidence type="ECO:0000256" key="1">
    <source>
        <dbReference type="SAM" id="Phobius"/>
    </source>
</evidence>
<reference evidence="3 4" key="1">
    <citation type="submission" date="2014-06" db="EMBL/GenBank/DDBJ databases">
        <title>Evolutionary Origins and Diversification of the Mycorrhizal Mutualists.</title>
        <authorList>
            <consortium name="DOE Joint Genome Institute"/>
            <consortium name="Mycorrhizal Genomics Consortium"/>
            <person name="Kohler A."/>
            <person name="Kuo A."/>
            <person name="Nagy L.G."/>
            <person name="Floudas D."/>
            <person name="Copeland A."/>
            <person name="Barry K.W."/>
            <person name="Cichocki N."/>
            <person name="Veneault-Fourrey C."/>
            <person name="LaButti K."/>
            <person name="Lindquist E.A."/>
            <person name="Lipzen A."/>
            <person name="Lundell T."/>
            <person name="Morin E."/>
            <person name="Murat C."/>
            <person name="Riley R."/>
            <person name="Ohm R."/>
            <person name="Sun H."/>
            <person name="Tunlid A."/>
            <person name="Henrissat B."/>
            <person name="Grigoriev I.V."/>
            <person name="Hibbett D.S."/>
            <person name="Martin F."/>
        </authorList>
    </citation>
    <scope>NUCLEOTIDE SEQUENCE [LARGE SCALE GENOMIC DNA]</scope>
    <source>
        <strain evidence="3 4">SS14</strain>
    </source>
</reference>
<dbReference type="HOGENOM" id="CLU_018688_3_0_1"/>
<keyword evidence="1" id="KW-1133">Transmembrane helix</keyword>
<keyword evidence="1" id="KW-0472">Membrane</keyword>